<dbReference type="EMBL" id="CP039375">
    <property type="protein sequence ID" value="QCD66130.1"/>
    <property type="molecule type" value="Genomic_DNA"/>
</dbReference>
<dbReference type="InterPro" id="IPR009010">
    <property type="entry name" value="Asp_de-COase-like_dom_sf"/>
</dbReference>
<evidence type="ECO:0000256" key="9">
    <source>
        <dbReference type="SAM" id="MobiDB-lite"/>
    </source>
</evidence>
<evidence type="ECO:0000256" key="1">
    <source>
        <dbReference type="ARBA" id="ARBA00010312"/>
    </source>
</evidence>
<proteinExistence type="inferred from homology"/>
<dbReference type="RefSeq" id="WP_015762520.1">
    <property type="nucleotide sequence ID" value="NZ_CP039375.1"/>
</dbReference>
<evidence type="ECO:0000259" key="10">
    <source>
        <dbReference type="PROSITE" id="PS51669"/>
    </source>
</evidence>
<keyword evidence="4" id="KW-0479">Metal-binding</keyword>
<dbReference type="PROSITE" id="PS51318">
    <property type="entry name" value="TAT"/>
    <property type="match status" value="1"/>
</dbReference>
<evidence type="ECO:0000313" key="12">
    <source>
        <dbReference type="Proteomes" id="UP000297053"/>
    </source>
</evidence>
<keyword evidence="2" id="KW-0004">4Fe-4S</keyword>
<dbReference type="PANTHER" id="PTHR43742:SF9">
    <property type="entry name" value="TETRATHIONATE REDUCTASE SUBUNIT A"/>
    <property type="match status" value="1"/>
</dbReference>
<reference evidence="11 12" key="1">
    <citation type="submission" date="2019-04" db="EMBL/GenBank/DDBJ databases">
        <title>Complete genome sequence of Arthrobacter sp. ZXY-2 associated with effective atrazine degradation and salt adaptation.</title>
        <authorList>
            <person name="Zhao X."/>
        </authorList>
    </citation>
    <scope>NUCLEOTIDE SEQUENCE [LARGE SCALE GENOMIC DNA]</scope>
    <source>
        <strain evidence="12">ZP60</strain>
    </source>
</reference>
<evidence type="ECO:0000313" key="11">
    <source>
        <dbReference type="EMBL" id="QCD66130.1"/>
    </source>
</evidence>
<evidence type="ECO:0000256" key="8">
    <source>
        <dbReference type="ARBA" id="ARBA00023014"/>
    </source>
</evidence>
<evidence type="ECO:0000256" key="4">
    <source>
        <dbReference type="ARBA" id="ARBA00022723"/>
    </source>
</evidence>
<dbReference type="Gene3D" id="3.40.228.10">
    <property type="entry name" value="Dimethylsulfoxide Reductase, domain 2"/>
    <property type="match status" value="1"/>
</dbReference>
<dbReference type="InterPro" id="IPR050612">
    <property type="entry name" value="Prok_Mopterin_Oxidored"/>
</dbReference>
<reference evidence="11 12" key="2">
    <citation type="submission" date="2019-04" db="EMBL/GenBank/DDBJ databases">
        <authorList>
            <person name="Yang S."/>
            <person name="Wei W."/>
        </authorList>
    </citation>
    <scope>NUCLEOTIDE SEQUENCE [LARGE SCALE GENOMIC DNA]</scope>
    <source>
        <strain evidence="12">ZP60</strain>
    </source>
</reference>
<dbReference type="NCBIfam" id="TIGR01409">
    <property type="entry name" value="TAT_signal_seq"/>
    <property type="match status" value="1"/>
</dbReference>
<dbReference type="Pfam" id="PF01568">
    <property type="entry name" value="Molydop_binding"/>
    <property type="match status" value="1"/>
</dbReference>
<dbReference type="GO" id="GO:0051539">
    <property type="term" value="F:4 iron, 4 sulfur cluster binding"/>
    <property type="evidence" value="ECO:0007669"/>
    <property type="project" value="UniProtKB-KW"/>
</dbReference>
<feature type="domain" description="4Fe-4S Mo/W bis-MGD-type" evidence="10">
    <location>
        <begin position="49"/>
        <end position="105"/>
    </location>
</feature>
<dbReference type="SMART" id="SM00926">
    <property type="entry name" value="Molybdop_Fe4S4"/>
    <property type="match status" value="1"/>
</dbReference>
<sequence length="917" mass="101876">MLRNDDDNLELTRRDAMKAGGAAAVALGLGGTASHLTSLGEAQSTSLEYEEVPTACWIGKMDCSATAKKVGNRVVKYEGNPEDPRTEGSLCPKGQAQIEQVYNPYRVKAPLKRTNEKGQHGEWQEISWDQAMDEIGEDLKEKLQDDPRRVVFQVGRKKSPQWQEDAWVTGTSNKYGSMEKYGHGAACSDSGYRGQELIFATHGVSETDFENCEFFIGWGHNMTQGGGAHLCQITWPKQIADARDDQGMETVAIDPQRRNSGPYTDQWLPIEPGTDMAFWLAFNSVLVREGYIDEEYLTTATNAPCLVATEGDEDGHILRTDDAQDPGEEYTWADGELVWDEDAGEAVAHEEASSPENVALEGTYEVDGVEARPAFDLYLDQISQYDPEWAAEITGIDADTIDELAMKWGEKAKIGATVEVDGIEIPYRPVGMHGYHVAQQEMGVSTTIAHYHAAMLVGAVDVVGSTRVRKAKYDGPKDYREPFRDQAFHPEKITKEPDGPSLGGSMFHPIDSTAFSQSHVSQTNPDKYNLPYEPEEMAWIVQMANPVTSAPGVETVIESMSRVDTTIVCDPWMSETADVAADYVLPAATADKLQGPTGGWDGYADIEHIRFPSMDPLWDTKPDAEIYIQLAKAVDAYEEYVADINDELGLDGTDYAYAGADETPDDPSEFLRDGLDRWAQTKGKSLEWFREGNVITNEWDVGGGNRYAYTWGMDNGYGEFNPYDAKHEFYSETLFRLGERVDELMADSKFDDPVSEFPYLQDYNAYPTWREPTMYDSPDEYDLTLFSWHQIEHKQTRTANNKLLNEIAPKSAFRLNPEDADRIGVEDGDEVVLETHDAQNDETYQVEGVVMIQDGVKPGTVGVPHHHGSWKDPESEALDEGPSINRAIPSGPGYLGLDNGQAFQVRAKVEPKGGDSE</sequence>
<dbReference type="Proteomes" id="UP000297053">
    <property type="component" value="Chromosome"/>
</dbReference>
<evidence type="ECO:0000256" key="3">
    <source>
        <dbReference type="ARBA" id="ARBA00022505"/>
    </source>
</evidence>
<keyword evidence="3" id="KW-0500">Molybdenum</keyword>
<dbReference type="GO" id="GO:0046872">
    <property type="term" value="F:metal ion binding"/>
    <property type="evidence" value="ECO:0007669"/>
    <property type="project" value="UniProtKB-KW"/>
</dbReference>
<gene>
    <name evidence="11" type="ORF">E5139_10925</name>
</gene>
<dbReference type="AlphaFoldDB" id="A0A4D6KDC8"/>
<dbReference type="Pfam" id="PF04879">
    <property type="entry name" value="Molybdop_Fe4S4"/>
    <property type="match status" value="1"/>
</dbReference>
<name>A0A4D6KDC8_9EURY</name>
<dbReference type="OMA" id="NPAISFW"/>
<comment type="similarity">
    <text evidence="1">Belongs to the prokaryotic molybdopterin-containing oxidoreductase family.</text>
</comment>
<keyword evidence="7" id="KW-0408">Iron</keyword>
<keyword evidence="5" id="KW-0732">Signal</keyword>
<dbReference type="InterPro" id="IPR006311">
    <property type="entry name" value="TAT_signal"/>
</dbReference>
<keyword evidence="8" id="KW-0411">Iron-sulfur</keyword>
<evidence type="ECO:0000256" key="7">
    <source>
        <dbReference type="ARBA" id="ARBA00023004"/>
    </source>
</evidence>
<dbReference type="GO" id="GO:0016491">
    <property type="term" value="F:oxidoreductase activity"/>
    <property type="evidence" value="ECO:0007669"/>
    <property type="project" value="UniProtKB-KW"/>
</dbReference>
<organism evidence="11 12">
    <name type="scientific">Halomicrobium mukohataei</name>
    <dbReference type="NCBI Taxonomy" id="57705"/>
    <lineage>
        <taxon>Archaea</taxon>
        <taxon>Methanobacteriati</taxon>
        <taxon>Methanobacteriota</taxon>
        <taxon>Stenosarchaea group</taxon>
        <taxon>Halobacteria</taxon>
        <taxon>Halobacteriales</taxon>
        <taxon>Haloarculaceae</taxon>
        <taxon>Halomicrobium</taxon>
    </lineage>
</organism>
<dbReference type="Gene3D" id="3.30.200.210">
    <property type="match status" value="1"/>
</dbReference>
<dbReference type="Gene3D" id="3.40.50.740">
    <property type="match status" value="1"/>
</dbReference>
<dbReference type="SUPFAM" id="SSF50692">
    <property type="entry name" value="ADC-like"/>
    <property type="match status" value="1"/>
</dbReference>
<dbReference type="InterPro" id="IPR006963">
    <property type="entry name" value="Mopterin_OxRdtase_4Fe-4S_dom"/>
</dbReference>
<feature type="region of interest" description="Disordered" evidence="9">
    <location>
        <begin position="862"/>
        <end position="881"/>
    </location>
</feature>
<dbReference type="Gene3D" id="2.40.40.20">
    <property type="match status" value="1"/>
</dbReference>
<dbReference type="PANTHER" id="PTHR43742">
    <property type="entry name" value="TRIMETHYLAMINE-N-OXIDE REDUCTASE"/>
    <property type="match status" value="1"/>
</dbReference>
<dbReference type="InterPro" id="IPR019546">
    <property type="entry name" value="TAT_signal_bac_arc"/>
</dbReference>
<evidence type="ECO:0000256" key="5">
    <source>
        <dbReference type="ARBA" id="ARBA00022729"/>
    </source>
</evidence>
<accession>A0A4D6KDC8</accession>
<dbReference type="InterPro" id="IPR006656">
    <property type="entry name" value="Mopterin_OxRdtase"/>
</dbReference>
<dbReference type="SUPFAM" id="SSF53706">
    <property type="entry name" value="Formate dehydrogenase/DMSO reductase, domains 1-3"/>
    <property type="match status" value="1"/>
</dbReference>
<dbReference type="GO" id="GO:0043546">
    <property type="term" value="F:molybdopterin cofactor binding"/>
    <property type="evidence" value="ECO:0007669"/>
    <property type="project" value="InterPro"/>
</dbReference>
<keyword evidence="6" id="KW-0560">Oxidoreductase</keyword>
<dbReference type="GeneID" id="42179455"/>
<protein>
    <submittedName>
        <fullName evidence="11">Twin-arginine translocation signal domain-containing protein</fullName>
    </submittedName>
</protein>
<evidence type="ECO:0000256" key="6">
    <source>
        <dbReference type="ARBA" id="ARBA00023002"/>
    </source>
</evidence>
<dbReference type="PROSITE" id="PS51669">
    <property type="entry name" value="4FE4S_MOW_BIS_MGD"/>
    <property type="match status" value="1"/>
</dbReference>
<dbReference type="KEGG" id="halz:E5139_10925"/>
<evidence type="ECO:0000256" key="2">
    <source>
        <dbReference type="ARBA" id="ARBA00022485"/>
    </source>
</evidence>
<dbReference type="Pfam" id="PF00384">
    <property type="entry name" value="Molybdopterin"/>
    <property type="match status" value="1"/>
</dbReference>
<dbReference type="InterPro" id="IPR006657">
    <property type="entry name" value="MoPterin_dinucl-bd_dom"/>
</dbReference>